<keyword evidence="4" id="KW-1185">Reference proteome</keyword>
<dbReference type="EMBL" id="JADRCQ010000003">
    <property type="protein sequence ID" value="MBK5073789.1"/>
    <property type="molecule type" value="Genomic_DNA"/>
</dbReference>
<accession>A0A9D7FUX9</accession>
<protein>
    <submittedName>
        <fullName evidence="2">Uncharacterized protein</fullName>
    </submittedName>
</protein>
<gene>
    <name evidence="2" type="ORF">I2492_13415</name>
    <name evidence="1" type="ORF">I2493_12290</name>
</gene>
<comment type="caution">
    <text evidence="2">The sequence shown here is derived from an EMBL/GenBank/DDBJ whole genome shotgun (WGS) entry which is preliminary data.</text>
</comment>
<dbReference type="AlphaFoldDB" id="A0A9D7FUX9"/>
<organism evidence="2 3">
    <name type="scientific">Limnobaculum xujianqingii</name>
    <dbReference type="NCBI Taxonomy" id="2738837"/>
    <lineage>
        <taxon>Bacteria</taxon>
        <taxon>Pseudomonadati</taxon>
        <taxon>Pseudomonadota</taxon>
        <taxon>Gammaproteobacteria</taxon>
        <taxon>Enterobacterales</taxon>
        <taxon>Budviciaceae</taxon>
        <taxon>Limnobaculum</taxon>
    </lineage>
</organism>
<name>A0A9D7FUX9_9GAMM</name>
<evidence type="ECO:0000313" key="1">
    <source>
        <dbReference type="EMBL" id="MBK5073789.1"/>
    </source>
</evidence>
<evidence type="ECO:0000313" key="2">
    <source>
        <dbReference type="EMBL" id="MBK5177317.1"/>
    </source>
</evidence>
<evidence type="ECO:0000313" key="3">
    <source>
        <dbReference type="Proteomes" id="UP000807542"/>
    </source>
</evidence>
<proteinExistence type="predicted"/>
<dbReference type="EMBL" id="JADRCP010000003">
    <property type="protein sequence ID" value="MBK5177317.1"/>
    <property type="molecule type" value="Genomic_DNA"/>
</dbReference>
<reference evidence="2 4" key="1">
    <citation type="submission" date="2020-11" db="EMBL/GenBank/DDBJ databases">
        <title>Insectihabitans protaetiae gen. nov. sp. nov. and Insectihabitans allomyrinae sp. nov., isolated from larvae of Protaetia brevitarsis seulensis and Allomyrina dichotoma, respectively.</title>
        <authorList>
            <person name="Lee S.D."/>
            <person name="Byeon Y.-S."/>
            <person name="Kim S.-M."/>
            <person name="Yang H.L."/>
            <person name="Kim I.S."/>
        </authorList>
    </citation>
    <scope>NUCLEOTIDE SEQUENCE</scope>
    <source>
        <strain evidence="2">CWB-B4</strain>
        <strain evidence="1 4">CWB-B43</strain>
    </source>
</reference>
<evidence type="ECO:0000313" key="4">
    <source>
        <dbReference type="Proteomes" id="UP001296969"/>
    </source>
</evidence>
<dbReference type="Proteomes" id="UP001296969">
    <property type="component" value="Unassembled WGS sequence"/>
</dbReference>
<sequence>MNVGRDLWLQSQQDSDNYDAKQQSVSGGISIPIWGSNAGGNFSYSRDKMHSTYDSVQEQTGIYAGLGGFDITVGNHTQLDGAVISSTASADKNQLDTGTLGFSNIENKAEFKTEHQGVGISAGGDGGGKFIGNVAGGMIAAGDQISGVGGATNTGNQEGSPNLPGHMISDGKQDLPEWITDIDSPNGRHYFNNIKQKTTSKPLNTVIDSSVNVAADIAAIKNGQGVIKGNQITVNGRTYEREVSGTLAPISGDGFTTLNRGEFKSLGVYNQHGNTPRAEEILNNMGMSAEFRSKALEVWSKNQK</sequence>
<dbReference type="RefSeq" id="WP_228398546.1">
    <property type="nucleotide sequence ID" value="NZ_JADRCP010000003.1"/>
</dbReference>
<dbReference type="Proteomes" id="UP000807542">
    <property type="component" value="Unassembled WGS sequence"/>
</dbReference>